<dbReference type="KEGG" id="ssao:94301907"/>
<name>A0A9P8RUN8_9EUKA</name>
<gene>
    <name evidence="1" type="ORF">SS50377_27884</name>
</gene>
<dbReference type="EMBL" id="AUWU02000008">
    <property type="protein sequence ID" value="KAH0569912.1"/>
    <property type="molecule type" value="Genomic_DNA"/>
</dbReference>
<keyword evidence="2" id="KW-1185">Reference proteome</keyword>
<accession>A0A9P8RUN8</accession>
<sequence>MNLQCKQVIRTNNFNIQFSSRHFGCCIQVSIIIYITIQENDSYYRFVDKPLKMLMMLALPDLVVFNTTYSFDTTNFDQVFILSDKCNFLFPANKEKIKTCTLDNILHTAKQLGLQNLKWVVYTEENLLRRQLIHQSFNDLSSIFSTKIKQYQ</sequence>
<protein>
    <submittedName>
        <fullName evidence="1">Uncharacterized protein</fullName>
    </submittedName>
</protein>
<evidence type="ECO:0000313" key="2">
    <source>
        <dbReference type="Proteomes" id="UP000018208"/>
    </source>
</evidence>
<proteinExistence type="predicted"/>
<organism evidence="1 2">
    <name type="scientific">Spironucleus salmonicida</name>
    <dbReference type="NCBI Taxonomy" id="348837"/>
    <lineage>
        <taxon>Eukaryota</taxon>
        <taxon>Metamonada</taxon>
        <taxon>Diplomonadida</taxon>
        <taxon>Hexamitidae</taxon>
        <taxon>Hexamitinae</taxon>
        <taxon>Spironucleus</taxon>
    </lineage>
</organism>
<dbReference type="AlphaFoldDB" id="A0A9P8RUN8"/>
<dbReference type="RefSeq" id="XP_067760685.1">
    <property type="nucleotide sequence ID" value="XM_067911663.1"/>
</dbReference>
<evidence type="ECO:0000313" key="1">
    <source>
        <dbReference type="EMBL" id="KAH0569912.1"/>
    </source>
</evidence>
<reference evidence="1 2" key="1">
    <citation type="journal article" date="2014" name="PLoS Genet.">
        <title>The Genome of Spironucleus salmonicida Highlights a Fish Pathogen Adapted to Fluctuating Environments.</title>
        <authorList>
            <person name="Xu F."/>
            <person name="Jerlstrom-Hultqvist J."/>
            <person name="Einarsson E."/>
            <person name="Astvaldsson A."/>
            <person name="Svard S.G."/>
            <person name="Andersson J.O."/>
        </authorList>
    </citation>
    <scope>NUCLEOTIDE SEQUENCE [LARGE SCALE GENOMIC DNA]</scope>
    <source>
        <strain evidence="1 2">ATCC 50377</strain>
    </source>
</reference>
<dbReference type="GeneID" id="94301907"/>
<comment type="caution">
    <text evidence="1">The sequence shown here is derived from an EMBL/GenBank/DDBJ whole genome shotgun (WGS) entry which is preliminary data.</text>
</comment>
<dbReference type="Proteomes" id="UP000018208">
    <property type="component" value="Unassembled WGS sequence"/>
</dbReference>